<dbReference type="EMBL" id="QKZL01000041">
    <property type="protein sequence ID" value="PZX10653.1"/>
    <property type="molecule type" value="Genomic_DNA"/>
</dbReference>
<comment type="subcellular location">
    <subcellularLocation>
        <location evidence="1">Cell membrane</location>
        <topology evidence="1">Multi-pass membrane protein</topology>
    </subcellularLocation>
</comment>
<name>A0A2W7MSY3_9RHOB</name>
<dbReference type="GO" id="GO:0006096">
    <property type="term" value="P:glycolytic process"/>
    <property type="evidence" value="ECO:0007669"/>
    <property type="project" value="InterPro"/>
</dbReference>
<feature type="transmembrane region" description="Helical" evidence="7">
    <location>
        <begin position="194"/>
        <end position="214"/>
    </location>
</feature>
<gene>
    <name evidence="9" type="ORF">LX81_04147</name>
</gene>
<dbReference type="GO" id="GO:0006094">
    <property type="term" value="P:gluconeogenesis"/>
    <property type="evidence" value="ECO:0007669"/>
    <property type="project" value="InterPro"/>
</dbReference>
<dbReference type="Pfam" id="PF05977">
    <property type="entry name" value="MFS_3"/>
    <property type="match status" value="1"/>
</dbReference>
<dbReference type="InterPro" id="IPR010290">
    <property type="entry name" value="TM_effector"/>
</dbReference>
<dbReference type="SUPFAM" id="SSF103473">
    <property type="entry name" value="MFS general substrate transporter"/>
    <property type="match status" value="1"/>
</dbReference>
<evidence type="ECO:0000256" key="3">
    <source>
        <dbReference type="ARBA" id="ARBA00022475"/>
    </source>
</evidence>
<feature type="transmembrane region" description="Helical" evidence="7">
    <location>
        <begin position="20"/>
        <end position="40"/>
    </location>
</feature>
<keyword evidence="10" id="KW-1185">Reference proteome</keyword>
<feature type="transmembrane region" description="Helical" evidence="7">
    <location>
        <begin position="83"/>
        <end position="105"/>
    </location>
</feature>
<dbReference type="PANTHER" id="PTHR23513">
    <property type="entry name" value="INTEGRAL MEMBRANE EFFLUX PROTEIN-RELATED"/>
    <property type="match status" value="1"/>
</dbReference>
<sequence>MIFSLVSGAIADGYDRRRVIMIAQAFMFAVSLALVAVTWAGLMTPAILLVFTFLIGCGTALNNPSWQASIGDIVGKERLGQAVLLNSVSFNVVRSVGPAVGGAIIAAAGSVAAFGVNALTYLPLLIVLFLWRPVIASSGLPREPLHTAMTSGMRYVLLSPEITRVMLRAFLFGISTVVVLSLLPLYASQAKAGALGYGLMLGAFGGGAVAGAFGSTWLRARLTPERLVRTTFVVFAASAAVIGLSPVIWVAILALPFGGAAWVVTLSLFNTTVQLSSPRWVVGRALSLYQMATFGGMALGAWAWGSLAEAATVPTALLVASVVMLLGSSAGIVYPLPERFDDDLDPHDGWRRPKVELDLLPRSGPISISVDYEIDDDALDAFLDVMRERRRIRLRNGAHSWVLTQNLENHRLWQETFKVPTWTEYLRYQSRTTQADAEVTRRLRQIASASTPSVQRAVVRDPMRTATRNEASAYHPPIDIA</sequence>
<organism evidence="9 10">
    <name type="scientific">Palleronia aestuarii</name>
    <dbReference type="NCBI Taxonomy" id="568105"/>
    <lineage>
        <taxon>Bacteria</taxon>
        <taxon>Pseudomonadati</taxon>
        <taxon>Pseudomonadota</taxon>
        <taxon>Alphaproteobacteria</taxon>
        <taxon>Rhodobacterales</taxon>
        <taxon>Roseobacteraceae</taxon>
        <taxon>Palleronia</taxon>
    </lineage>
</organism>
<feature type="transmembrane region" description="Helical" evidence="7">
    <location>
        <begin position="111"/>
        <end position="131"/>
    </location>
</feature>
<accession>A0A2W7MSY3</accession>
<evidence type="ECO:0000256" key="5">
    <source>
        <dbReference type="ARBA" id="ARBA00022989"/>
    </source>
</evidence>
<dbReference type="InterPro" id="IPR036259">
    <property type="entry name" value="MFS_trans_sf"/>
</dbReference>
<evidence type="ECO:0000259" key="8">
    <source>
        <dbReference type="PROSITE" id="PS50850"/>
    </source>
</evidence>
<dbReference type="GO" id="GO:0005886">
    <property type="term" value="C:plasma membrane"/>
    <property type="evidence" value="ECO:0007669"/>
    <property type="project" value="UniProtKB-SubCell"/>
</dbReference>
<dbReference type="Gene3D" id="1.20.1250.20">
    <property type="entry name" value="MFS general substrate transporter like domains"/>
    <property type="match status" value="1"/>
</dbReference>
<keyword evidence="6 7" id="KW-0472">Membrane</keyword>
<dbReference type="GO" id="GO:0004347">
    <property type="term" value="F:glucose-6-phosphate isomerase activity"/>
    <property type="evidence" value="ECO:0007669"/>
    <property type="project" value="InterPro"/>
</dbReference>
<feature type="transmembrane region" description="Helical" evidence="7">
    <location>
        <begin position="281"/>
        <end position="304"/>
    </location>
</feature>
<dbReference type="Proteomes" id="UP000248916">
    <property type="component" value="Unassembled WGS sequence"/>
</dbReference>
<feature type="transmembrane region" description="Helical" evidence="7">
    <location>
        <begin position="316"/>
        <end position="336"/>
    </location>
</feature>
<dbReference type="GO" id="GO:0022857">
    <property type="term" value="F:transmembrane transporter activity"/>
    <property type="evidence" value="ECO:0007669"/>
    <property type="project" value="InterPro"/>
</dbReference>
<evidence type="ECO:0000256" key="2">
    <source>
        <dbReference type="ARBA" id="ARBA00022448"/>
    </source>
</evidence>
<feature type="transmembrane region" description="Helical" evidence="7">
    <location>
        <begin position="46"/>
        <end position="62"/>
    </location>
</feature>
<keyword evidence="2" id="KW-0813">Transport</keyword>
<keyword evidence="4 7" id="KW-0812">Transmembrane</keyword>
<dbReference type="PANTHER" id="PTHR23513:SF11">
    <property type="entry name" value="STAPHYLOFERRIN A TRANSPORTER"/>
    <property type="match status" value="1"/>
</dbReference>
<reference evidence="9 10" key="1">
    <citation type="submission" date="2018-06" db="EMBL/GenBank/DDBJ databases">
        <title>Genomic Encyclopedia of Archaeal and Bacterial Type Strains, Phase II (KMG-II): from individual species to whole genera.</title>
        <authorList>
            <person name="Goeker M."/>
        </authorList>
    </citation>
    <scope>NUCLEOTIDE SEQUENCE [LARGE SCALE GENOMIC DNA]</scope>
    <source>
        <strain evidence="9 10">DSM 22009</strain>
    </source>
</reference>
<feature type="domain" description="Major facilitator superfamily (MFS) profile" evidence="8">
    <location>
        <begin position="1"/>
        <end position="339"/>
    </location>
</feature>
<evidence type="ECO:0000313" key="10">
    <source>
        <dbReference type="Proteomes" id="UP000248916"/>
    </source>
</evidence>
<evidence type="ECO:0000313" key="9">
    <source>
        <dbReference type="EMBL" id="PZX10653.1"/>
    </source>
</evidence>
<protein>
    <submittedName>
        <fullName evidence="9">Putative MFS family arabinose efflux permease</fullName>
    </submittedName>
</protein>
<dbReference type="InterPro" id="IPR020846">
    <property type="entry name" value="MFS_dom"/>
</dbReference>
<feature type="transmembrane region" description="Helical" evidence="7">
    <location>
        <begin position="169"/>
        <end position="188"/>
    </location>
</feature>
<evidence type="ECO:0000256" key="6">
    <source>
        <dbReference type="ARBA" id="ARBA00023136"/>
    </source>
</evidence>
<keyword evidence="5 7" id="KW-1133">Transmembrane helix</keyword>
<keyword evidence="3" id="KW-1003">Cell membrane</keyword>
<evidence type="ECO:0000256" key="4">
    <source>
        <dbReference type="ARBA" id="ARBA00022692"/>
    </source>
</evidence>
<proteinExistence type="predicted"/>
<evidence type="ECO:0000256" key="1">
    <source>
        <dbReference type="ARBA" id="ARBA00004651"/>
    </source>
</evidence>
<dbReference type="PROSITE" id="PS51463">
    <property type="entry name" value="P_GLUCOSE_ISOMERASE_3"/>
    <property type="match status" value="1"/>
</dbReference>
<dbReference type="PROSITE" id="PS50850">
    <property type="entry name" value="MFS"/>
    <property type="match status" value="1"/>
</dbReference>
<dbReference type="CDD" id="cd06173">
    <property type="entry name" value="MFS_MefA_like"/>
    <property type="match status" value="1"/>
</dbReference>
<comment type="caution">
    <text evidence="9">The sequence shown here is derived from an EMBL/GenBank/DDBJ whole genome shotgun (WGS) entry which is preliminary data.</text>
</comment>
<dbReference type="InterPro" id="IPR001672">
    <property type="entry name" value="G6P_Isomerase"/>
</dbReference>
<feature type="transmembrane region" description="Helical" evidence="7">
    <location>
        <begin position="248"/>
        <end position="269"/>
    </location>
</feature>
<dbReference type="AlphaFoldDB" id="A0A2W7MSY3"/>
<evidence type="ECO:0000256" key="7">
    <source>
        <dbReference type="SAM" id="Phobius"/>
    </source>
</evidence>